<dbReference type="EMBL" id="JAJAGO010000002">
    <property type="protein sequence ID" value="MCT2589414.1"/>
    <property type="molecule type" value="Genomic_DNA"/>
</dbReference>
<comment type="caution">
    <text evidence="2">The sequence shown here is derived from an EMBL/GenBank/DDBJ whole genome shotgun (WGS) entry which is preliminary data.</text>
</comment>
<feature type="compositionally biased region" description="Pro residues" evidence="1">
    <location>
        <begin position="50"/>
        <end position="64"/>
    </location>
</feature>
<dbReference type="RefSeq" id="WP_260216387.1">
    <property type="nucleotide sequence ID" value="NZ_JAJAGO010000002.1"/>
</dbReference>
<name>A0ABT2JPH1_9ACTN</name>
<feature type="compositionally biased region" description="Basic and acidic residues" evidence="1">
    <location>
        <begin position="35"/>
        <end position="45"/>
    </location>
</feature>
<feature type="region of interest" description="Disordered" evidence="1">
    <location>
        <begin position="35"/>
        <end position="77"/>
    </location>
</feature>
<organism evidence="2 3">
    <name type="scientific">Streptomyces gossypii</name>
    <dbReference type="NCBI Taxonomy" id="2883101"/>
    <lineage>
        <taxon>Bacteria</taxon>
        <taxon>Bacillati</taxon>
        <taxon>Actinomycetota</taxon>
        <taxon>Actinomycetes</taxon>
        <taxon>Kitasatosporales</taxon>
        <taxon>Streptomycetaceae</taxon>
        <taxon>Streptomyces</taxon>
    </lineage>
</organism>
<keyword evidence="3" id="KW-1185">Reference proteome</keyword>
<evidence type="ECO:0000313" key="3">
    <source>
        <dbReference type="Proteomes" id="UP001156389"/>
    </source>
</evidence>
<gene>
    <name evidence="2" type="ORF">LHJ74_05625</name>
</gene>
<dbReference type="Proteomes" id="UP001156389">
    <property type="component" value="Unassembled WGS sequence"/>
</dbReference>
<evidence type="ECO:0000313" key="2">
    <source>
        <dbReference type="EMBL" id="MCT2589414.1"/>
    </source>
</evidence>
<protein>
    <submittedName>
        <fullName evidence="2">Uncharacterized protein</fullName>
    </submittedName>
</protein>
<evidence type="ECO:0000256" key="1">
    <source>
        <dbReference type="SAM" id="MobiDB-lite"/>
    </source>
</evidence>
<reference evidence="2 3" key="1">
    <citation type="submission" date="2021-10" db="EMBL/GenBank/DDBJ databases">
        <title>Streptomyces gossypii sp. nov., isolated from soil collected from cotton field.</title>
        <authorList>
            <person name="Ge X."/>
            <person name="Chen X."/>
            <person name="Liu W."/>
        </authorList>
    </citation>
    <scope>NUCLEOTIDE SEQUENCE [LARGE SCALE GENOMIC DNA]</scope>
    <source>
        <strain evidence="2 3">N2-109</strain>
    </source>
</reference>
<accession>A0ABT2JPH1</accession>
<sequence length="165" mass="17921">MRGRGLNPLHLAGWLFADMLLVLALVSMGDQGDPVKAREAARGDASKSPSPSPSASPSPSPTPTGPRSVEREPVKVSIDAASSDRKRIVRELREVTQKYGGRKAAIVLTFGRTREARAGIAYAHRVNSLLDEARPAMFEKTTTRDFMDLGGSVGHADLEIYFFTR</sequence>
<proteinExistence type="predicted"/>